<dbReference type="PANTHER" id="PTHR30489">
    <property type="entry name" value="LIPOPROTEIN-RELEASING SYSTEM TRANSMEMBRANE PROTEIN LOLE"/>
    <property type="match status" value="1"/>
</dbReference>
<reference evidence="3 4" key="1">
    <citation type="submission" date="2023-01" db="EMBL/GenBank/DDBJ databases">
        <title>Psychrosphaera sp. nov., isolated from marine algae.</title>
        <authorList>
            <person name="Bayburt H."/>
            <person name="Choi B.J."/>
            <person name="Kim J.M."/>
            <person name="Choi D.G."/>
            <person name="Jeon C.O."/>
        </authorList>
    </citation>
    <scope>NUCLEOTIDE SEQUENCE [LARGE SCALE GENOMIC DNA]</scope>
    <source>
        <strain evidence="3 4">G1-22</strain>
    </source>
</reference>
<feature type="transmembrane region" description="Helical" evidence="1">
    <location>
        <begin position="285"/>
        <end position="307"/>
    </location>
</feature>
<evidence type="ECO:0000259" key="2">
    <source>
        <dbReference type="Pfam" id="PF12704"/>
    </source>
</evidence>
<dbReference type="InterPro" id="IPR025857">
    <property type="entry name" value="MacB_PCD"/>
</dbReference>
<proteinExistence type="predicted"/>
<feature type="domain" description="MacB-like periplasmic core" evidence="2">
    <location>
        <begin position="27"/>
        <end position="253"/>
    </location>
</feature>
<evidence type="ECO:0000313" key="3">
    <source>
        <dbReference type="EMBL" id="MDC2888041.1"/>
    </source>
</evidence>
<feature type="transmembrane region" description="Helical" evidence="1">
    <location>
        <begin position="22"/>
        <end position="48"/>
    </location>
</feature>
<organism evidence="3 4">
    <name type="scientific">Psychrosphaera algicola</name>
    <dbReference type="NCBI Taxonomy" id="3023714"/>
    <lineage>
        <taxon>Bacteria</taxon>
        <taxon>Pseudomonadati</taxon>
        <taxon>Pseudomonadota</taxon>
        <taxon>Gammaproteobacteria</taxon>
        <taxon>Alteromonadales</taxon>
        <taxon>Pseudoalteromonadaceae</taxon>
        <taxon>Psychrosphaera</taxon>
    </lineage>
</organism>
<keyword evidence="1" id="KW-1133">Transmembrane helix</keyword>
<dbReference type="RefSeq" id="WP_272179772.1">
    <property type="nucleotide sequence ID" value="NZ_JAQOMS010000002.1"/>
</dbReference>
<evidence type="ECO:0000313" key="4">
    <source>
        <dbReference type="Proteomes" id="UP001528411"/>
    </source>
</evidence>
<gene>
    <name evidence="3" type="ORF">PN838_03400</name>
</gene>
<dbReference type="Pfam" id="PF12704">
    <property type="entry name" value="MacB_PCD"/>
    <property type="match status" value="1"/>
</dbReference>
<dbReference type="InterPro" id="IPR051447">
    <property type="entry name" value="Lipoprotein-release_system"/>
</dbReference>
<dbReference type="EMBL" id="JAQOMS010000002">
    <property type="protein sequence ID" value="MDC2888041.1"/>
    <property type="molecule type" value="Genomic_DNA"/>
</dbReference>
<comment type="caution">
    <text evidence="3">The sequence shown here is derived from an EMBL/GenBank/DDBJ whole genome shotgun (WGS) entry which is preliminary data.</text>
</comment>
<evidence type="ECO:0000256" key="1">
    <source>
        <dbReference type="SAM" id="Phobius"/>
    </source>
</evidence>
<keyword evidence="1" id="KW-0812">Transmembrane</keyword>
<dbReference type="Proteomes" id="UP001528411">
    <property type="component" value="Unassembled WGS sequence"/>
</dbReference>
<keyword evidence="4" id="KW-1185">Reference proteome</keyword>
<dbReference type="PANTHER" id="PTHR30489:SF8">
    <property type="entry name" value="LIPOPROTEIN-RELEASING SYSTEM TRANSMEMBRANE PROTEIN LOLC"/>
    <property type="match status" value="1"/>
</dbReference>
<sequence>MQIPISLYIASRYAKASQGGKFIGFISLFSTLGIALGVMALIIVVSVMDGFEGLLKQRMLGAVPHITITAKQHEANQVNNQNDFLTHINQTIDSLGLNDHVIQTLPLVQSQAIVQMPADLKGMIVQGIQDTQHIPVAIKNFIVQGDWQNLLDKRFGIVIGRYLAMEFGLGIGDQVRIIVSGASHYTPLGRMPAQRKFTVVGIFETESEIDQQLILSRSEDLNRLMRKPKTDYEAIRLVLNDPFIAQNVSQQLTSQLPAEQYSVENWHKTHGKLFDAVKMEKNMMWFMLSLIIAVAAFNIVSSLVMMVTKKQGEIAILKT</sequence>
<name>A0ABT5F9G7_9GAMM</name>
<protein>
    <submittedName>
        <fullName evidence="3">ABC transporter permease</fullName>
    </submittedName>
</protein>
<accession>A0ABT5F9G7</accession>
<keyword evidence="1" id="KW-0472">Membrane</keyword>